<keyword evidence="2" id="KW-0732">Signal</keyword>
<evidence type="ECO:0000256" key="2">
    <source>
        <dbReference type="SAM" id="SignalP"/>
    </source>
</evidence>
<dbReference type="RefSeq" id="WP_096054982.1">
    <property type="nucleotide sequence ID" value="NZ_CP023344.1"/>
</dbReference>
<evidence type="ECO:0000313" key="3">
    <source>
        <dbReference type="EMBL" id="ATC63350.1"/>
    </source>
</evidence>
<feature type="signal peptide" evidence="2">
    <location>
        <begin position="1"/>
        <end position="19"/>
    </location>
</feature>
<dbReference type="AlphaFoldDB" id="A0A290Q860"/>
<protein>
    <submittedName>
        <fullName evidence="3">Uncharacterized protein</fullName>
    </submittedName>
</protein>
<proteinExistence type="predicted"/>
<dbReference type="Proteomes" id="UP000217265">
    <property type="component" value="Chromosome"/>
</dbReference>
<name>A0A290Q860_9BACT</name>
<evidence type="ECO:0000256" key="1">
    <source>
        <dbReference type="SAM" id="MobiDB-lite"/>
    </source>
</evidence>
<sequence length="429" mass="48275">MKISTVLLSLTLLANLALAAAVFLKPNASPTTTGNLSSTANANSSTSSGPQKQANSSASDTVTTTDSQSAASLQNLWSQLYSEDFDQFVSRLKSAGFSFREIRAIILPLAQKKFETIRADIVGKQEDRPYWRASSGYYSMPEDAAQRAKLMEVMQKESKVYQKYFSSPEAIAGDDQMQQYARRQFGDLPVEKLQELSKIQTDYQELQSELYMNAQKRPRSELTADEKKQLKLLESELQRDFQQTLTPEQYSEYLYRSSPTANNLRQQLDLFRPTEAEYKALFALQRPLDEQFNEQSYDEASGKARSEAQKKLEPQIQAALGPERYADYKQVMESGGDRTARLMVRLDLPLSTIGKINTVRDDINQRAKKIRSDQQLSTAQRDAQLSSLAQEAQTKLTTTLGGARGYEAYTDLKGDWLRALNPAPKTTKP</sequence>
<feature type="region of interest" description="Disordered" evidence="1">
    <location>
        <begin position="33"/>
        <end position="65"/>
    </location>
</feature>
<dbReference type="KEGG" id="vbh:CMV30_04940"/>
<dbReference type="EMBL" id="CP023344">
    <property type="protein sequence ID" value="ATC63350.1"/>
    <property type="molecule type" value="Genomic_DNA"/>
</dbReference>
<gene>
    <name evidence="3" type="ORF">CMV30_04940</name>
</gene>
<evidence type="ECO:0000313" key="4">
    <source>
        <dbReference type="Proteomes" id="UP000217265"/>
    </source>
</evidence>
<organism evidence="3 4">
    <name type="scientific">Nibricoccus aquaticus</name>
    <dbReference type="NCBI Taxonomy" id="2576891"/>
    <lineage>
        <taxon>Bacteria</taxon>
        <taxon>Pseudomonadati</taxon>
        <taxon>Verrucomicrobiota</taxon>
        <taxon>Opitutia</taxon>
        <taxon>Opitutales</taxon>
        <taxon>Opitutaceae</taxon>
        <taxon>Nibricoccus</taxon>
    </lineage>
</organism>
<dbReference type="OrthoDB" id="195520at2"/>
<feature type="chain" id="PRO_5012267862" evidence="2">
    <location>
        <begin position="20"/>
        <end position="429"/>
    </location>
</feature>
<accession>A0A290Q860</accession>
<reference evidence="3 4" key="1">
    <citation type="submission" date="2017-09" db="EMBL/GenBank/DDBJ databases">
        <title>Complete genome sequence of Verrucomicrobial strain HZ-65, isolated from freshwater.</title>
        <authorList>
            <person name="Choi A."/>
        </authorList>
    </citation>
    <scope>NUCLEOTIDE SEQUENCE [LARGE SCALE GENOMIC DNA]</scope>
    <source>
        <strain evidence="3 4">HZ-65</strain>
    </source>
</reference>
<keyword evidence="4" id="KW-1185">Reference proteome</keyword>